<dbReference type="GO" id="GO:0005886">
    <property type="term" value="C:plasma membrane"/>
    <property type="evidence" value="ECO:0007669"/>
    <property type="project" value="UniProtKB-SubCell"/>
</dbReference>
<reference evidence="2 3" key="1">
    <citation type="submission" date="2018-08" db="EMBL/GenBank/DDBJ databases">
        <title>Draft genome of candidate division NPL-UPA2 bacterium Unc8 that adapted to ultra-basic serpentinizing groundwater.</title>
        <authorList>
            <person name="Ishii S."/>
            <person name="Suzuki S."/>
            <person name="Nealson K.H."/>
        </authorList>
    </citation>
    <scope>NUCLEOTIDE SEQUENCE [LARGE SCALE GENOMIC DNA]</scope>
    <source>
        <strain evidence="2">Unc8</strain>
    </source>
</reference>
<comment type="similarity">
    <text evidence="1">Belongs to the UPF0161 family.</text>
</comment>
<evidence type="ECO:0000313" key="3">
    <source>
        <dbReference type="Proteomes" id="UP000266287"/>
    </source>
</evidence>
<evidence type="ECO:0000256" key="1">
    <source>
        <dbReference type="HAMAP-Rule" id="MF_00386"/>
    </source>
</evidence>
<dbReference type="PANTHER" id="PTHR33383:SF1">
    <property type="entry name" value="MEMBRANE PROTEIN INSERTION EFFICIENCY FACTOR-RELATED"/>
    <property type="match status" value="1"/>
</dbReference>
<evidence type="ECO:0000313" key="2">
    <source>
        <dbReference type="EMBL" id="RIH99631.1"/>
    </source>
</evidence>
<dbReference type="SMART" id="SM01234">
    <property type="entry name" value="Haemolytic"/>
    <property type="match status" value="1"/>
</dbReference>
<proteinExistence type="inferred from homology"/>
<name>A0A399FWP6_UNCN2</name>
<dbReference type="NCBIfam" id="TIGR00278">
    <property type="entry name" value="membrane protein insertion efficiency factor YidD"/>
    <property type="match status" value="1"/>
</dbReference>
<dbReference type="Proteomes" id="UP000266287">
    <property type="component" value="Unassembled WGS sequence"/>
</dbReference>
<comment type="subcellular location">
    <subcellularLocation>
        <location evidence="1">Cell membrane</location>
        <topology evidence="1">Peripheral membrane protein</topology>
        <orientation evidence="1">Cytoplasmic side</orientation>
    </subcellularLocation>
</comment>
<gene>
    <name evidence="2" type="primary">yidD</name>
    <name evidence="2" type="ORF">B9J77_04975</name>
</gene>
<sequence length="84" mass="9666">MKIAIFLWKLSRLLQEGGINLIVIYQKVISPFLPKVCRFEPSCSEYAREAVEKYGLKKGCHMAIKRLLRCHPINTGGYDPVKEK</sequence>
<dbReference type="EMBL" id="NDHY01000016">
    <property type="protein sequence ID" value="RIH99631.1"/>
    <property type="molecule type" value="Genomic_DNA"/>
</dbReference>
<comment type="caution">
    <text evidence="2">The sequence shown here is derived from an EMBL/GenBank/DDBJ whole genome shotgun (WGS) entry which is preliminary data.</text>
</comment>
<protein>
    <recommendedName>
        <fullName evidence="1">Putative membrane protein insertion efficiency factor</fullName>
    </recommendedName>
</protein>
<dbReference type="InterPro" id="IPR002696">
    <property type="entry name" value="Membr_insert_effic_factor_YidD"/>
</dbReference>
<organism evidence="2 3">
    <name type="scientific">candidate division NPL-UPA2 bacterium Unc8</name>
    <dbReference type="NCBI Taxonomy" id="1980939"/>
    <lineage>
        <taxon>Bacteria</taxon>
    </lineage>
</organism>
<dbReference type="Pfam" id="PF01809">
    <property type="entry name" value="YidD"/>
    <property type="match status" value="1"/>
</dbReference>
<keyword evidence="1" id="KW-1003">Cell membrane</keyword>
<dbReference type="PANTHER" id="PTHR33383">
    <property type="entry name" value="MEMBRANE PROTEIN INSERTION EFFICIENCY FACTOR-RELATED"/>
    <property type="match status" value="1"/>
</dbReference>
<comment type="function">
    <text evidence="1">Could be involved in insertion of integral membrane proteins into the membrane.</text>
</comment>
<keyword evidence="1" id="KW-0472">Membrane</keyword>
<accession>A0A399FWP6</accession>
<dbReference type="AlphaFoldDB" id="A0A399FWP6"/>
<dbReference type="HAMAP" id="MF_00386">
    <property type="entry name" value="UPF0161_YidD"/>
    <property type="match status" value="1"/>
</dbReference>